<comment type="similarity">
    <text evidence="1">In the N-terminal section; belongs to the CRISPR-associated nuclease Cas3-HD family.</text>
</comment>
<protein>
    <submittedName>
        <fullName evidence="12">CRISPR-associated helicase/endonuclease Cas3</fullName>
    </submittedName>
</protein>
<dbReference type="InterPro" id="IPR006483">
    <property type="entry name" value="CRISPR-assoc_Cas3_HD"/>
</dbReference>
<keyword evidence="13" id="KW-1185">Reference proteome</keyword>
<sequence length="989" mass="107622">MVDRGGSVVQLMKAMGLSPETVERVSQLWGKSAARNGGRRHLLLGHLLDTAAVAELMWDQFLSPAFRQRLDEISGGRGRLWFMWVCGIHDCGKACPAFQAVDAVEAASVLSAGLNWGRLPTDRRKMWRHDVAGAALLKPRLIAEWGSEEAVGWVWPLVAGHHGTFPSVRGIVPPHREVQGRGPAWAEAQRAVVDVFTRAVGFADLADVRPVGALKKAEQLALSGLIVMADWIASGGRMGRGLADAGLVSFDEAQRCMEEWWAGLRLRGGWRGLPLPQTQLAPLTDRLGVIPRASQRELVERAWSIPVPGLLIAEAPMGEGKTKAALAAAEVLAARFGLDGVFVAMPTQATSDPMYEQVLQWVRTFDPELESQVALLHGRRRFSAWWRAIWEGKPRPDSDSDDSDSDGCGCERGEADLGTAGGYDDFGAIDEDADYGMAPAEPLTGGGSSSQADGPAHWFLDNKRGLLTAFAVGTVDHLLHAATRTRHVMLRFAGLAQKVVIIDEVHAADVYMRQFLVEALRWLGQARVPVVLLSATLPPAQRQLFVDSYLSGVLGRADVHEPAPEPTGYPCVTVAYGVGGRAVAETSREAVQSWREPMPVELAWLPDTEVSGARVAEAARDAVADGGVALVVVNQVARAQAIYAELREADFHGQLHLLHARLCAAHRADRTAECLRLMGPQAGADRPERMVVIATQLAEQSFDVDADVLITDLAPADLLLQRIGRLHRHSGTRRPEVHSVPRVLVTGVAAGRDGVPRFLGASEAIYGRWSLLRAAALVEESAGPLSAAADPHPAHARPGKGWSIPADVPALVYRAYDGDEICPPDWHEAEAWEHCQAKELKRQEKAEEFLLCRQREWAFPTLEGLHYAGSRAATQEQLDAVVRDGDPTIEVVIVHRVPGGYRAYDGTWLGVHGEVDDDEATDRLMGGTVRLPARLTSAAEAELRPLPGWMDRPWLKYRRALVLEGDGTALLRADRVSYDNVLGLVVVRE</sequence>
<keyword evidence="3" id="KW-0540">Nuclease</keyword>
<reference evidence="12 13" key="1">
    <citation type="journal article" date="2019" name="Int. J. Syst. Evol. Microbiol.">
        <title>The Global Catalogue of Microorganisms (GCM) 10K type strain sequencing project: providing services to taxonomists for standard genome sequencing and annotation.</title>
        <authorList>
            <consortium name="The Broad Institute Genomics Platform"/>
            <consortium name="The Broad Institute Genome Sequencing Center for Infectious Disease"/>
            <person name="Wu L."/>
            <person name="Ma J."/>
        </authorList>
    </citation>
    <scope>NUCLEOTIDE SEQUENCE [LARGE SCALE GENOMIC DNA]</scope>
    <source>
        <strain evidence="12 13">JCM 11756</strain>
    </source>
</reference>
<dbReference type="Pfam" id="PF18019">
    <property type="entry name" value="Cas3_HD"/>
    <property type="match status" value="1"/>
</dbReference>
<feature type="domain" description="HD Cas3-type" evidence="11">
    <location>
        <begin position="36"/>
        <end position="232"/>
    </location>
</feature>
<comment type="caution">
    <text evidence="12">The sequence shown here is derived from an EMBL/GenBank/DDBJ whole genome shotgun (WGS) entry which is preliminary data.</text>
</comment>
<name>A0ABN1YXN6_9ACTN</name>
<dbReference type="NCBIfam" id="TIGR01596">
    <property type="entry name" value="cas3_HD"/>
    <property type="match status" value="1"/>
</dbReference>
<dbReference type="InterPro" id="IPR027417">
    <property type="entry name" value="P-loop_NTPase"/>
</dbReference>
<dbReference type="PANTHER" id="PTHR47963">
    <property type="entry name" value="DEAD-BOX ATP-DEPENDENT RNA HELICASE 47, MITOCHONDRIAL"/>
    <property type="match status" value="1"/>
</dbReference>
<dbReference type="Pfam" id="PF18395">
    <property type="entry name" value="Cas3_C"/>
    <property type="match status" value="1"/>
</dbReference>
<dbReference type="InterPro" id="IPR006474">
    <property type="entry name" value="Helicase_Cas3_CRISPR-ass_core"/>
</dbReference>
<dbReference type="Gene3D" id="3.40.50.300">
    <property type="entry name" value="P-loop containing nucleotide triphosphate hydrolases"/>
    <property type="match status" value="2"/>
</dbReference>
<evidence type="ECO:0000313" key="13">
    <source>
        <dbReference type="Proteomes" id="UP001500973"/>
    </source>
</evidence>
<dbReference type="Gene3D" id="1.10.3210.30">
    <property type="match status" value="1"/>
</dbReference>
<evidence type="ECO:0000256" key="8">
    <source>
        <dbReference type="ARBA" id="ARBA00022840"/>
    </source>
</evidence>
<feature type="region of interest" description="Disordered" evidence="10">
    <location>
        <begin position="393"/>
        <end position="422"/>
    </location>
</feature>
<keyword evidence="7" id="KW-0347">Helicase</keyword>
<keyword evidence="4" id="KW-0479">Metal-binding</keyword>
<dbReference type="PANTHER" id="PTHR47963:SF9">
    <property type="entry name" value="CRISPR-ASSOCIATED ENDONUCLEASE_HELICASE CAS3"/>
    <property type="match status" value="1"/>
</dbReference>
<keyword evidence="8" id="KW-0067">ATP-binding</keyword>
<dbReference type="CDD" id="cd09641">
    <property type="entry name" value="Cas3''_I"/>
    <property type="match status" value="1"/>
</dbReference>
<evidence type="ECO:0000256" key="3">
    <source>
        <dbReference type="ARBA" id="ARBA00022722"/>
    </source>
</evidence>
<evidence type="ECO:0000256" key="10">
    <source>
        <dbReference type="SAM" id="MobiDB-lite"/>
    </source>
</evidence>
<dbReference type="InterPro" id="IPR050547">
    <property type="entry name" value="DEAD_box_RNA_helicases"/>
</dbReference>
<dbReference type="EMBL" id="BAAAIZ010000041">
    <property type="protein sequence ID" value="GAA1424940.1"/>
    <property type="molecule type" value="Genomic_DNA"/>
</dbReference>
<proteinExistence type="inferred from homology"/>
<dbReference type="Proteomes" id="UP001500973">
    <property type="component" value="Unassembled WGS sequence"/>
</dbReference>
<evidence type="ECO:0000256" key="2">
    <source>
        <dbReference type="ARBA" id="ARBA00009046"/>
    </source>
</evidence>
<accession>A0ABN1YXN6</accession>
<keyword evidence="9" id="KW-0051">Antiviral defense</keyword>
<keyword evidence="5" id="KW-0547">Nucleotide-binding</keyword>
<evidence type="ECO:0000256" key="4">
    <source>
        <dbReference type="ARBA" id="ARBA00022723"/>
    </source>
</evidence>
<dbReference type="NCBIfam" id="TIGR01587">
    <property type="entry name" value="cas3_core"/>
    <property type="match status" value="1"/>
</dbReference>
<dbReference type="Pfam" id="PF22590">
    <property type="entry name" value="Cas3-like_C_2"/>
    <property type="match status" value="1"/>
</dbReference>
<evidence type="ECO:0000256" key="1">
    <source>
        <dbReference type="ARBA" id="ARBA00006847"/>
    </source>
</evidence>
<dbReference type="SUPFAM" id="SSF52540">
    <property type="entry name" value="P-loop containing nucleoside triphosphate hydrolases"/>
    <property type="match status" value="1"/>
</dbReference>
<organism evidence="12 13">
    <name type="scientific">Streptomyces thermospinosisporus</name>
    <dbReference type="NCBI Taxonomy" id="161482"/>
    <lineage>
        <taxon>Bacteria</taxon>
        <taxon>Bacillati</taxon>
        <taxon>Actinomycetota</taxon>
        <taxon>Actinomycetes</taxon>
        <taxon>Kitasatosporales</taxon>
        <taxon>Streptomycetaceae</taxon>
        <taxon>Streptomyces</taxon>
    </lineage>
</organism>
<dbReference type="InterPro" id="IPR041372">
    <property type="entry name" value="Cas3_C"/>
</dbReference>
<gene>
    <name evidence="12" type="ORF">GCM10009601_30760</name>
</gene>
<dbReference type="RefSeq" id="WP_344013357.1">
    <property type="nucleotide sequence ID" value="NZ_BAAAIZ010000041.1"/>
</dbReference>
<evidence type="ECO:0000256" key="7">
    <source>
        <dbReference type="ARBA" id="ARBA00022806"/>
    </source>
</evidence>
<evidence type="ECO:0000256" key="9">
    <source>
        <dbReference type="ARBA" id="ARBA00023118"/>
    </source>
</evidence>
<keyword evidence="6" id="KW-0378">Hydrolase</keyword>
<evidence type="ECO:0000259" key="11">
    <source>
        <dbReference type="PROSITE" id="PS51643"/>
    </source>
</evidence>
<evidence type="ECO:0000313" key="12">
    <source>
        <dbReference type="EMBL" id="GAA1424940.1"/>
    </source>
</evidence>
<dbReference type="PROSITE" id="PS51643">
    <property type="entry name" value="HD_CAS3"/>
    <property type="match status" value="1"/>
</dbReference>
<dbReference type="InterPro" id="IPR054712">
    <property type="entry name" value="Cas3-like_dom"/>
</dbReference>
<dbReference type="InterPro" id="IPR038257">
    <property type="entry name" value="CRISPR-assoc_Cas3_HD_sf"/>
</dbReference>
<evidence type="ECO:0000256" key="5">
    <source>
        <dbReference type="ARBA" id="ARBA00022741"/>
    </source>
</evidence>
<comment type="similarity">
    <text evidence="2">In the central section; belongs to the CRISPR-associated helicase Cas3 family.</text>
</comment>
<evidence type="ECO:0000256" key="6">
    <source>
        <dbReference type="ARBA" id="ARBA00022801"/>
    </source>
</evidence>